<reference evidence="3" key="1">
    <citation type="journal article" date="2016" name="Sci. Rep.">
        <title>Genome analysis of the kiwifruit canker pathogen Pseudomonas syringae pv. actinidiae biovar 5.</title>
        <authorList>
            <person name="Fujikawa T."/>
            <person name="Sawada H."/>
        </authorList>
    </citation>
    <scope>NUCLEOTIDE SEQUENCE [LARGE SCALE GENOMIC DNA]</scope>
    <source>
        <strain evidence="3">MAFF 212061</strain>
    </source>
</reference>
<evidence type="ECO:0000313" key="3">
    <source>
        <dbReference type="Proteomes" id="UP000217163"/>
    </source>
</evidence>
<dbReference type="AlphaFoldDB" id="A0A261WMU0"/>
<sequence>MGIKIVPGHKVGRDGGSFQEVELSPTTQQILKTFDRFCTIRDNEQAPPTSKPSRHWHQIFRTPDSTE</sequence>
<dbReference type="EMBL" id="NKQU01000067">
    <property type="protein sequence ID" value="OZI87290.1"/>
    <property type="molecule type" value="Genomic_DNA"/>
</dbReference>
<comment type="caution">
    <text evidence="2">The sequence shown here is derived from an EMBL/GenBank/DDBJ whole genome shotgun (WGS) entry which is preliminary data.</text>
</comment>
<proteinExistence type="predicted"/>
<feature type="region of interest" description="Disordered" evidence="1">
    <location>
        <begin position="42"/>
        <end position="67"/>
    </location>
</feature>
<evidence type="ECO:0000256" key="1">
    <source>
        <dbReference type="SAM" id="MobiDB-lite"/>
    </source>
</evidence>
<evidence type="ECO:0000313" key="2">
    <source>
        <dbReference type="EMBL" id="OZI87290.1"/>
    </source>
</evidence>
<name>A0A261WMU0_9PSED</name>
<organism evidence="2 3">
    <name type="scientific">Pseudomonas avellanae</name>
    <dbReference type="NCBI Taxonomy" id="46257"/>
    <lineage>
        <taxon>Bacteria</taxon>
        <taxon>Pseudomonadati</taxon>
        <taxon>Pseudomonadota</taxon>
        <taxon>Gammaproteobacteria</taxon>
        <taxon>Pseudomonadales</taxon>
        <taxon>Pseudomonadaceae</taxon>
        <taxon>Pseudomonas</taxon>
    </lineage>
</organism>
<gene>
    <name evidence="2" type="ORF">CFN58_04900</name>
</gene>
<dbReference type="Proteomes" id="UP000217163">
    <property type="component" value="Unassembled WGS sequence"/>
</dbReference>
<protein>
    <submittedName>
        <fullName evidence="2">Uncharacterized protein</fullName>
    </submittedName>
</protein>
<accession>A0A261WMU0</accession>